<dbReference type="Gene3D" id="3.30.1150.10">
    <property type="match status" value="1"/>
</dbReference>
<dbReference type="Pfam" id="PF03544">
    <property type="entry name" value="TonB_C"/>
    <property type="match status" value="1"/>
</dbReference>
<organism evidence="13">
    <name type="scientific">mine drainage metagenome</name>
    <dbReference type="NCBI Taxonomy" id="410659"/>
    <lineage>
        <taxon>unclassified sequences</taxon>
        <taxon>metagenomes</taxon>
        <taxon>ecological metagenomes</taxon>
    </lineage>
</organism>
<evidence type="ECO:0000256" key="6">
    <source>
        <dbReference type="ARBA" id="ARBA00022692"/>
    </source>
</evidence>
<proteinExistence type="inferred from homology"/>
<accession>A0A1J5SSR1</accession>
<feature type="transmembrane region" description="Helical" evidence="11">
    <location>
        <begin position="16"/>
        <end position="38"/>
    </location>
</feature>
<dbReference type="GO" id="GO:0098797">
    <property type="term" value="C:plasma membrane protein complex"/>
    <property type="evidence" value="ECO:0007669"/>
    <property type="project" value="TreeGrafter"/>
</dbReference>
<comment type="subcellular location">
    <subcellularLocation>
        <location evidence="1">Cell inner membrane</location>
        <topology evidence="1">Single-pass membrane protein</topology>
        <orientation evidence="1">Periplasmic side</orientation>
    </subcellularLocation>
</comment>
<dbReference type="PANTHER" id="PTHR33446:SF11">
    <property type="entry name" value="TONB3"/>
    <property type="match status" value="1"/>
</dbReference>
<dbReference type="InterPro" id="IPR006260">
    <property type="entry name" value="TonB/TolA_C"/>
</dbReference>
<keyword evidence="8 11" id="KW-1133">Transmembrane helix</keyword>
<keyword evidence="9 11" id="KW-0472">Membrane</keyword>
<feature type="region of interest" description="Disordered" evidence="10">
    <location>
        <begin position="58"/>
        <end position="100"/>
    </location>
</feature>
<keyword evidence="3" id="KW-0813">Transport</keyword>
<dbReference type="InterPro" id="IPR051045">
    <property type="entry name" value="TonB-dependent_transducer"/>
</dbReference>
<evidence type="ECO:0000256" key="1">
    <source>
        <dbReference type="ARBA" id="ARBA00004383"/>
    </source>
</evidence>
<evidence type="ECO:0000313" key="13">
    <source>
        <dbReference type="EMBL" id="OIR11554.1"/>
    </source>
</evidence>
<name>A0A1J5SSR1_9ZZZZ</name>
<evidence type="ECO:0000256" key="3">
    <source>
        <dbReference type="ARBA" id="ARBA00022448"/>
    </source>
</evidence>
<dbReference type="PANTHER" id="PTHR33446">
    <property type="entry name" value="PROTEIN TONB-RELATED"/>
    <property type="match status" value="1"/>
</dbReference>
<evidence type="ECO:0000256" key="9">
    <source>
        <dbReference type="ARBA" id="ARBA00023136"/>
    </source>
</evidence>
<evidence type="ECO:0000256" key="10">
    <source>
        <dbReference type="SAM" id="MobiDB-lite"/>
    </source>
</evidence>
<feature type="domain" description="TonB C-terminal" evidence="12">
    <location>
        <begin position="191"/>
        <end position="288"/>
    </location>
</feature>
<dbReference type="PROSITE" id="PS52015">
    <property type="entry name" value="TONB_CTD"/>
    <property type="match status" value="1"/>
</dbReference>
<dbReference type="GO" id="GO:0055085">
    <property type="term" value="P:transmembrane transport"/>
    <property type="evidence" value="ECO:0007669"/>
    <property type="project" value="InterPro"/>
</dbReference>
<dbReference type="SUPFAM" id="SSF74653">
    <property type="entry name" value="TolA/TonB C-terminal domain"/>
    <property type="match status" value="1"/>
</dbReference>
<evidence type="ECO:0000256" key="2">
    <source>
        <dbReference type="ARBA" id="ARBA00006555"/>
    </source>
</evidence>
<comment type="caution">
    <text evidence="13">The sequence shown here is derived from an EMBL/GenBank/DDBJ whole genome shotgun (WGS) entry which is preliminary data.</text>
</comment>
<feature type="region of interest" description="Disordered" evidence="10">
    <location>
        <begin position="115"/>
        <end position="145"/>
    </location>
</feature>
<evidence type="ECO:0000256" key="4">
    <source>
        <dbReference type="ARBA" id="ARBA00022475"/>
    </source>
</evidence>
<keyword evidence="6 11" id="KW-0812">Transmembrane</keyword>
<dbReference type="GO" id="GO:0015031">
    <property type="term" value="P:protein transport"/>
    <property type="evidence" value="ECO:0007669"/>
    <property type="project" value="UniProtKB-KW"/>
</dbReference>
<evidence type="ECO:0000256" key="8">
    <source>
        <dbReference type="ARBA" id="ARBA00022989"/>
    </source>
</evidence>
<evidence type="ECO:0000256" key="11">
    <source>
        <dbReference type="SAM" id="Phobius"/>
    </source>
</evidence>
<comment type="similarity">
    <text evidence="2">Belongs to the TonB family.</text>
</comment>
<evidence type="ECO:0000256" key="5">
    <source>
        <dbReference type="ARBA" id="ARBA00022519"/>
    </source>
</evidence>
<reference evidence="13" key="1">
    <citation type="submission" date="2016-10" db="EMBL/GenBank/DDBJ databases">
        <title>Sequence of Gallionella enrichment culture.</title>
        <authorList>
            <person name="Poehlein A."/>
            <person name="Muehling M."/>
            <person name="Daniel R."/>
        </authorList>
    </citation>
    <scope>NUCLEOTIDE SEQUENCE</scope>
</reference>
<dbReference type="InterPro" id="IPR037682">
    <property type="entry name" value="TonB_C"/>
</dbReference>
<keyword evidence="4" id="KW-1003">Cell membrane</keyword>
<dbReference type="NCBIfam" id="TIGR01352">
    <property type="entry name" value="tonB_Cterm"/>
    <property type="match status" value="1"/>
</dbReference>
<dbReference type="GO" id="GO:0031992">
    <property type="term" value="F:energy transducer activity"/>
    <property type="evidence" value="ECO:0007669"/>
    <property type="project" value="TreeGrafter"/>
</dbReference>
<evidence type="ECO:0000259" key="12">
    <source>
        <dbReference type="PROSITE" id="PS52015"/>
    </source>
</evidence>
<keyword evidence="7" id="KW-0653">Protein transport</keyword>
<feature type="compositionally biased region" description="Polar residues" evidence="10">
    <location>
        <begin position="58"/>
        <end position="75"/>
    </location>
</feature>
<keyword evidence="5" id="KW-0997">Cell inner membrane</keyword>
<dbReference type="EMBL" id="MLJW01000020">
    <property type="protein sequence ID" value="OIR11554.1"/>
    <property type="molecule type" value="Genomic_DNA"/>
</dbReference>
<protein>
    <submittedName>
        <fullName evidence="13">Transport protein TonB</fullName>
    </submittedName>
</protein>
<gene>
    <name evidence="13" type="ORF">GALL_70490</name>
</gene>
<evidence type="ECO:0000256" key="7">
    <source>
        <dbReference type="ARBA" id="ARBA00022927"/>
    </source>
</evidence>
<dbReference type="AlphaFoldDB" id="A0A1J5SSR1"/>
<sequence length="290" mass="32660">MRYPSVNVLRPDSQRLTFAMLSSLAVHAFVLFGIAFVVPDWKNIPVFSQPLEVVLVNSKSSSRPNNATAYAQSNLDGGGNTEEDRHAKTPFPAIGDAQRFTPEQTAQRLRQLEQESKRLLTRNKSDYSVAEDKTQEQQNSAGADGRDLVERSLEIARLEAQISKSLDMYEKMPKRKFIGARTQEYRYAQYVEDWRAKVERIGNLNYPEVARSQKIYGSLTLTVSIKADGSVDSIEINRPSGQRILDAAAIRIVKLSAPFAPFPPDIRKDTDILSITRTWTFTSSDKLESE</sequence>